<keyword evidence="2" id="KW-1185">Reference proteome</keyword>
<gene>
    <name evidence="1" type="ORF">MUK42_28866</name>
</gene>
<sequence length="101" mass="11352">MPEDVWLWNRRFHGKWTQNRSSYGDAAHHAPPSTQSATHARLFSLKQSLSAINTDTHGHKSASRLGACSVCRITDGLLRFVIPKHSNIQKLSILSPQHEIL</sequence>
<evidence type="ECO:0000313" key="1">
    <source>
        <dbReference type="EMBL" id="URD91434.1"/>
    </source>
</evidence>
<dbReference type="EMBL" id="CP097504">
    <property type="protein sequence ID" value="URD91434.1"/>
    <property type="molecule type" value="Genomic_DNA"/>
</dbReference>
<reference evidence="1" key="1">
    <citation type="submission" date="2022-05" db="EMBL/GenBank/DDBJ databases">
        <title>The Musa troglodytarum L. genome provides insights into the mechanism of non-climacteric behaviour and enrichment of carotenoids.</title>
        <authorList>
            <person name="Wang J."/>
        </authorList>
    </citation>
    <scope>NUCLEOTIDE SEQUENCE</scope>
    <source>
        <tissue evidence="1">Leaf</tissue>
    </source>
</reference>
<organism evidence="1 2">
    <name type="scientific">Musa troglodytarum</name>
    <name type="common">fe'i banana</name>
    <dbReference type="NCBI Taxonomy" id="320322"/>
    <lineage>
        <taxon>Eukaryota</taxon>
        <taxon>Viridiplantae</taxon>
        <taxon>Streptophyta</taxon>
        <taxon>Embryophyta</taxon>
        <taxon>Tracheophyta</taxon>
        <taxon>Spermatophyta</taxon>
        <taxon>Magnoliopsida</taxon>
        <taxon>Liliopsida</taxon>
        <taxon>Zingiberales</taxon>
        <taxon>Musaceae</taxon>
        <taxon>Musa</taxon>
    </lineage>
</organism>
<dbReference type="Proteomes" id="UP001055439">
    <property type="component" value="Chromosome 2"/>
</dbReference>
<evidence type="ECO:0000313" key="2">
    <source>
        <dbReference type="Proteomes" id="UP001055439"/>
    </source>
</evidence>
<dbReference type="AlphaFoldDB" id="A0A9E7F8L5"/>
<accession>A0A9E7F8L5</accession>
<proteinExistence type="predicted"/>
<protein>
    <submittedName>
        <fullName evidence="1">Uncharacterized protein</fullName>
    </submittedName>
</protein>
<name>A0A9E7F8L5_9LILI</name>